<sequence length="78" mass="9347">RRNYYGGAVLWSPRKIREANTRLAIKERDKEQEKINRASNKLAKEKEAKRKRVKREESKKRKENKRAIKAKNARLAKE</sequence>
<evidence type="ECO:0000313" key="3">
    <source>
        <dbReference type="Proteomes" id="UP000800036"/>
    </source>
</evidence>
<dbReference type="Proteomes" id="UP000800036">
    <property type="component" value="Unassembled WGS sequence"/>
</dbReference>
<evidence type="ECO:0000313" key="2">
    <source>
        <dbReference type="EMBL" id="KAF1964428.1"/>
    </source>
</evidence>
<feature type="region of interest" description="Disordered" evidence="1">
    <location>
        <begin position="29"/>
        <end position="78"/>
    </location>
</feature>
<name>A0A6A5UI23_9PLEO</name>
<accession>A0A6A5UI23</accession>
<dbReference type="AlphaFoldDB" id="A0A6A5UI23"/>
<organism evidence="2 3">
    <name type="scientific">Bimuria novae-zelandiae CBS 107.79</name>
    <dbReference type="NCBI Taxonomy" id="1447943"/>
    <lineage>
        <taxon>Eukaryota</taxon>
        <taxon>Fungi</taxon>
        <taxon>Dikarya</taxon>
        <taxon>Ascomycota</taxon>
        <taxon>Pezizomycotina</taxon>
        <taxon>Dothideomycetes</taxon>
        <taxon>Pleosporomycetidae</taxon>
        <taxon>Pleosporales</taxon>
        <taxon>Massarineae</taxon>
        <taxon>Didymosphaeriaceae</taxon>
        <taxon>Bimuria</taxon>
    </lineage>
</organism>
<evidence type="ECO:0000256" key="1">
    <source>
        <dbReference type="SAM" id="MobiDB-lite"/>
    </source>
</evidence>
<dbReference type="EMBL" id="ML976788">
    <property type="protein sequence ID" value="KAF1964428.1"/>
    <property type="molecule type" value="Genomic_DNA"/>
</dbReference>
<protein>
    <submittedName>
        <fullName evidence="2">Uncharacterized protein</fullName>
    </submittedName>
</protein>
<proteinExistence type="predicted"/>
<keyword evidence="3" id="KW-1185">Reference proteome</keyword>
<feature type="non-terminal residue" evidence="2">
    <location>
        <position position="1"/>
    </location>
</feature>
<feature type="compositionally biased region" description="Basic residues" evidence="1">
    <location>
        <begin position="61"/>
        <end position="78"/>
    </location>
</feature>
<feature type="compositionally biased region" description="Basic and acidic residues" evidence="1">
    <location>
        <begin position="29"/>
        <end position="60"/>
    </location>
</feature>
<gene>
    <name evidence="2" type="ORF">BU23DRAFT_492649</name>
</gene>
<reference evidence="2" key="1">
    <citation type="journal article" date="2020" name="Stud. Mycol.">
        <title>101 Dothideomycetes genomes: a test case for predicting lifestyles and emergence of pathogens.</title>
        <authorList>
            <person name="Haridas S."/>
            <person name="Albert R."/>
            <person name="Binder M."/>
            <person name="Bloem J."/>
            <person name="Labutti K."/>
            <person name="Salamov A."/>
            <person name="Andreopoulos B."/>
            <person name="Baker S."/>
            <person name="Barry K."/>
            <person name="Bills G."/>
            <person name="Bluhm B."/>
            <person name="Cannon C."/>
            <person name="Castanera R."/>
            <person name="Culley D."/>
            <person name="Daum C."/>
            <person name="Ezra D."/>
            <person name="Gonzalez J."/>
            <person name="Henrissat B."/>
            <person name="Kuo A."/>
            <person name="Liang C."/>
            <person name="Lipzen A."/>
            <person name="Lutzoni F."/>
            <person name="Magnuson J."/>
            <person name="Mondo S."/>
            <person name="Nolan M."/>
            <person name="Ohm R."/>
            <person name="Pangilinan J."/>
            <person name="Park H.-J."/>
            <person name="Ramirez L."/>
            <person name="Alfaro M."/>
            <person name="Sun H."/>
            <person name="Tritt A."/>
            <person name="Yoshinaga Y."/>
            <person name="Zwiers L.-H."/>
            <person name="Turgeon B."/>
            <person name="Goodwin S."/>
            <person name="Spatafora J."/>
            <person name="Crous P."/>
            <person name="Grigoriev I."/>
        </authorList>
    </citation>
    <scope>NUCLEOTIDE SEQUENCE</scope>
    <source>
        <strain evidence="2">CBS 107.79</strain>
    </source>
</reference>